<dbReference type="AlphaFoldDB" id="A0A1J1HY80"/>
<reference evidence="1 2" key="1">
    <citation type="submission" date="2015-04" db="EMBL/GenBank/DDBJ databases">
        <authorList>
            <person name="Syromyatnikov M.Y."/>
            <person name="Popov V.N."/>
        </authorList>
    </citation>
    <scope>NUCLEOTIDE SEQUENCE [LARGE SCALE GENOMIC DNA]</scope>
</reference>
<dbReference type="EMBL" id="CVRI01000020">
    <property type="protein sequence ID" value="CRK91097.1"/>
    <property type="molecule type" value="Genomic_DNA"/>
</dbReference>
<evidence type="ECO:0000313" key="1">
    <source>
        <dbReference type="EMBL" id="CRK91097.1"/>
    </source>
</evidence>
<organism evidence="1 2">
    <name type="scientific">Clunio marinus</name>
    <dbReference type="NCBI Taxonomy" id="568069"/>
    <lineage>
        <taxon>Eukaryota</taxon>
        <taxon>Metazoa</taxon>
        <taxon>Ecdysozoa</taxon>
        <taxon>Arthropoda</taxon>
        <taxon>Hexapoda</taxon>
        <taxon>Insecta</taxon>
        <taxon>Pterygota</taxon>
        <taxon>Neoptera</taxon>
        <taxon>Endopterygota</taxon>
        <taxon>Diptera</taxon>
        <taxon>Nematocera</taxon>
        <taxon>Chironomoidea</taxon>
        <taxon>Chironomidae</taxon>
        <taxon>Clunio</taxon>
    </lineage>
</organism>
<dbReference type="Proteomes" id="UP000183832">
    <property type="component" value="Unassembled WGS sequence"/>
</dbReference>
<evidence type="ECO:0000313" key="2">
    <source>
        <dbReference type="Proteomes" id="UP000183832"/>
    </source>
</evidence>
<gene>
    <name evidence="1" type="ORF">CLUMA_CG004785</name>
</gene>
<accession>A0A1J1HY80</accession>
<protein>
    <submittedName>
        <fullName evidence="1">CLUMA_CG004785, isoform A</fullName>
    </submittedName>
</protein>
<proteinExistence type="predicted"/>
<keyword evidence="2" id="KW-1185">Reference proteome</keyword>
<name>A0A1J1HY80_9DIPT</name>
<sequence length="111" mass="12787">MYHHYTHLNDEEFRDLAPRLYRPENKSGTLIKNASKVEAKAKALICNIIVLKDLPLESLTTSHLHTLPIVSSLFLIMKIIKQTRLRTDFNIIMLNNVMLIRDGNLCLSSQK</sequence>